<organism evidence="1 2">
    <name type="scientific">Pseudaquabacterium terrae</name>
    <dbReference type="NCBI Taxonomy" id="2732868"/>
    <lineage>
        <taxon>Bacteria</taxon>
        <taxon>Pseudomonadati</taxon>
        <taxon>Pseudomonadota</taxon>
        <taxon>Betaproteobacteria</taxon>
        <taxon>Burkholderiales</taxon>
        <taxon>Sphaerotilaceae</taxon>
        <taxon>Pseudaquabacterium</taxon>
    </lineage>
</organism>
<protein>
    <recommendedName>
        <fullName evidence="3">Cellulose biosynthesis protein BcsS</fullName>
    </recommendedName>
</protein>
<sequence length="213" mass="22625">MVVAAEVSPINSMTIGASYLRMDGDGSVRSTPFVLEHAPGTWTLRLLGDGYSRVGAGADAASGWSDVSLFVARRYAIAEDWILMPHVQLTLPSRSDAGSEHASQDVGLLSIHPISNSLTLLGAAVLVRGGPPEVGASRYAKVGLAGARYAWTDATFAVLMFRRSLTRGAGDTAANLELDFPVYHRIGGILTASRGLTPGSRHRAIQFDLVFPF</sequence>
<gene>
    <name evidence="1" type="ORF">HLB44_31555</name>
</gene>
<evidence type="ECO:0000313" key="1">
    <source>
        <dbReference type="EMBL" id="NRF71534.1"/>
    </source>
</evidence>
<evidence type="ECO:0000313" key="2">
    <source>
        <dbReference type="Proteomes" id="UP000737171"/>
    </source>
</evidence>
<dbReference type="RefSeq" id="WP_173132898.1">
    <property type="nucleotide sequence ID" value="NZ_JABRWJ010000012.1"/>
</dbReference>
<accession>A0ABX2ESL6</accession>
<comment type="caution">
    <text evidence="1">The sequence shown here is derived from an EMBL/GenBank/DDBJ whole genome shotgun (WGS) entry which is preliminary data.</text>
</comment>
<reference evidence="1 2" key="1">
    <citation type="submission" date="2020-05" db="EMBL/GenBank/DDBJ databases">
        <title>Aquincola sp. isolate from soil.</title>
        <authorList>
            <person name="Han J."/>
            <person name="Kim D.-U."/>
        </authorList>
    </citation>
    <scope>NUCLEOTIDE SEQUENCE [LARGE SCALE GENOMIC DNA]</scope>
    <source>
        <strain evidence="1 2">S2</strain>
    </source>
</reference>
<dbReference type="EMBL" id="JABRWJ010000012">
    <property type="protein sequence ID" value="NRF71534.1"/>
    <property type="molecule type" value="Genomic_DNA"/>
</dbReference>
<evidence type="ECO:0008006" key="3">
    <source>
        <dbReference type="Google" id="ProtNLM"/>
    </source>
</evidence>
<keyword evidence="2" id="KW-1185">Reference proteome</keyword>
<proteinExistence type="predicted"/>
<name>A0ABX2ESL6_9BURK</name>
<dbReference type="Proteomes" id="UP000737171">
    <property type="component" value="Unassembled WGS sequence"/>
</dbReference>